<comment type="caution">
    <text evidence="3">The sequence shown here is derived from an EMBL/GenBank/DDBJ whole genome shotgun (WGS) entry which is preliminary data.</text>
</comment>
<evidence type="ECO:0000259" key="2">
    <source>
        <dbReference type="Pfam" id="PF04909"/>
    </source>
</evidence>
<sequence length="292" mass="33791">MRIIDAHNHPDWHGHDLQKFLANMARYNIEKTWLFSWECPIGEYDPEYNHVSLIDPRGYPIPFSRCLAYKQQAPDKFVLGYAPDPRRPDAIDQLQAAMEIHGVRVYAELKLRMMYDNPDALRVFRFCGEKGLPVVVHIDYEFDTGRRYPRPNWWYGGGIEAFERAVRACPETIFVGHAPGFWAHISGDDQYDKVPYPTGPIVPGGKVIEMFRTYPNLYADLSAGSAYTALTRDRAFTRDFLLEFQDRLLYGRDYFDNRMQELLNSLELPEEALAKIYAGNALRLVPDETGTR</sequence>
<dbReference type="OrthoDB" id="9771932at2"/>
<keyword evidence="3" id="KW-0378">Hydrolase</keyword>
<keyword evidence="4" id="KW-1185">Reference proteome</keyword>
<name>A0A540VL65_9CHLR</name>
<evidence type="ECO:0000313" key="4">
    <source>
        <dbReference type="Proteomes" id="UP000317371"/>
    </source>
</evidence>
<dbReference type="InterPro" id="IPR006680">
    <property type="entry name" value="Amidohydro-rel"/>
</dbReference>
<dbReference type="EMBL" id="VIGC01000003">
    <property type="protein sequence ID" value="TQE97456.1"/>
    <property type="molecule type" value="Genomic_DNA"/>
</dbReference>
<evidence type="ECO:0000313" key="3">
    <source>
        <dbReference type="EMBL" id="TQE97456.1"/>
    </source>
</evidence>
<dbReference type="GO" id="GO:0016831">
    <property type="term" value="F:carboxy-lyase activity"/>
    <property type="evidence" value="ECO:0007669"/>
    <property type="project" value="InterPro"/>
</dbReference>
<dbReference type="Gene3D" id="3.20.20.140">
    <property type="entry name" value="Metal-dependent hydrolases"/>
    <property type="match status" value="1"/>
</dbReference>
<dbReference type="InParanoid" id="A0A540VL65"/>
<dbReference type="PANTHER" id="PTHR21240">
    <property type="entry name" value="2-AMINO-3-CARBOXYLMUCONATE-6-SEMIALDEHYDE DECARBOXYLASE"/>
    <property type="match status" value="1"/>
</dbReference>
<dbReference type="GO" id="GO:0016787">
    <property type="term" value="F:hydrolase activity"/>
    <property type="evidence" value="ECO:0007669"/>
    <property type="project" value="UniProtKB-KW"/>
</dbReference>
<organism evidence="3 4">
    <name type="scientific">Litorilinea aerophila</name>
    <dbReference type="NCBI Taxonomy" id="1204385"/>
    <lineage>
        <taxon>Bacteria</taxon>
        <taxon>Bacillati</taxon>
        <taxon>Chloroflexota</taxon>
        <taxon>Caldilineae</taxon>
        <taxon>Caldilineales</taxon>
        <taxon>Caldilineaceae</taxon>
        <taxon>Litorilinea</taxon>
    </lineage>
</organism>
<dbReference type="InterPro" id="IPR032466">
    <property type="entry name" value="Metal_Hydrolase"/>
</dbReference>
<dbReference type="AlphaFoldDB" id="A0A540VL65"/>
<reference evidence="3 4" key="1">
    <citation type="submission" date="2019-06" db="EMBL/GenBank/DDBJ databases">
        <title>Genome sequence of Litorilinea aerophila BAA-2444.</title>
        <authorList>
            <person name="Maclea K.S."/>
            <person name="Maurais E.G."/>
            <person name="Iannazzi L.C."/>
        </authorList>
    </citation>
    <scope>NUCLEOTIDE SEQUENCE [LARGE SCALE GENOMIC DNA]</scope>
    <source>
        <strain evidence="3 4">ATCC BAA-2444</strain>
    </source>
</reference>
<dbReference type="Pfam" id="PF04909">
    <property type="entry name" value="Amidohydro_2"/>
    <property type="match status" value="1"/>
</dbReference>
<dbReference type="SUPFAM" id="SSF51556">
    <property type="entry name" value="Metallo-dependent hydrolases"/>
    <property type="match status" value="1"/>
</dbReference>
<feature type="domain" description="Amidohydrolase-related" evidence="2">
    <location>
        <begin position="64"/>
        <end position="285"/>
    </location>
</feature>
<proteinExistence type="predicted"/>
<protein>
    <submittedName>
        <fullName evidence="3">Amidohydrolase family protein</fullName>
    </submittedName>
</protein>
<dbReference type="InterPro" id="IPR032465">
    <property type="entry name" value="ACMSD"/>
</dbReference>
<keyword evidence="1" id="KW-0456">Lyase</keyword>
<evidence type="ECO:0000256" key="1">
    <source>
        <dbReference type="ARBA" id="ARBA00023239"/>
    </source>
</evidence>
<dbReference type="Proteomes" id="UP000317371">
    <property type="component" value="Unassembled WGS sequence"/>
</dbReference>
<dbReference type="RefSeq" id="WP_141608649.1">
    <property type="nucleotide sequence ID" value="NZ_VIGC02000003.1"/>
</dbReference>
<accession>A0A540VL65</accession>
<gene>
    <name evidence="3" type="ORF">FKZ61_03320</name>
</gene>